<dbReference type="GO" id="GO:0005794">
    <property type="term" value="C:Golgi apparatus"/>
    <property type="evidence" value="ECO:0007669"/>
    <property type="project" value="TreeGrafter"/>
</dbReference>
<proteinExistence type="inferred from homology"/>
<dbReference type="InterPro" id="IPR021520">
    <property type="entry name" value="Stealth_CR2"/>
</dbReference>
<dbReference type="InterPro" id="IPR047141">
    <property type="entry name" value="Stealth"/>
</dbReference>
<comment type="caution">
    <text evidence="4">The sequence shown here is derived from an EMBL/GenBank/DDBJ whole genome shotgun (WGS) entry which is preliminary data.</text>
</comment>
<dbReference type="PANTHER" id="PTHR24045">
    <property type="match status" value="1"/>
</dbReference>
<sequence>MCYLTLELIHTYLDKDFKYYYLHHSTHVFYRDLMEPFRQFFKEDIKILCIDKFRSWEKFNSLYLYLTFMEYASRNDQLKLFEENKLPSDRTISKYFSQVVPASISSDLIKFEMVTDDSKENEINFNYIKNHPNILVFNFNDVYSEHQTFIEFTEFLMARFPEPSSFEKKEYVELENLTYSKLLNPPLPTKNNAKQDIDEKVSKNINLINSSTEDISLNNHINQYKMKIIEEYLRKKEELSGPKKEISNREREEIDFLLNYNGEKLTHEWEWAKKISVIYYFDGPYHFTKERKKMEINKLKYSLHSIEKYLPWFEGIIYIVIKEEDQKEFEWINLENKRIQLVHQTHLISKIENINEINRNIIELFLDKIPDISERFIYLTNNHFFINYTHPRFFFSKDFFPKYNFENILSKNEVVQQKESDKSFFYTFNIIMKYFGKNYVNGYQYLKNSPIPLYRDHFEPVRQLYKKHVRKLLNGNYSRMKSILPLYMISTYNIYGTNHPYYPNYVGGYGKVRTSKLPVINPLRTIEFYGFDMTSPAISNYTMALDISFTKNIGVINKFIGYNPCNEKEIIEKIISSKLLFFSMKRIDESEIIYDSNIDCFLKVMNQLYKNKFSSS</sequence>
<dbReference type="EMBL" id="MCOG01000199">
    <property type="protein sequence ID" value="ORY26735.1"/>
    <property type="molecule type" value="Genomic_DNA"/>
</dbReference>
<evidence type="ECO:0000256" key="2">
    <source>
        <dbReference type="ARBA" id="ARBA00022679"/>
    </source>
</evidence>
<dbReference type="Pfam" id="PF11380">
    <property type="entry name" value="Stealth_CR2"/>
    <property type="match status" value="1"/>
</dbReference>
<name>A0A1Y2AXW2_9FUNG</name>
<evidence type="ECO:0000313" key="4">
    <source>
        <dbReference type="EMBL" id="ORY26735.1"/>
    </source>
</evidence>
<dbReference type="Proteomes" id="UP000193920">
    <property type="component" value="Unassembled WGS sequence"/>
</dbReference>
<feature type="domain" description="Stealth protein CR2 conserved region 2" evidence="3">
    <location>
        <begin position="295"/>
        <end position="399"/>
    </location>
</feature>
<dbReference type="PANTHER" id="PTHR24045:SF0">
    <property type="entry name" value="N-ACETYLGLUCOSAMINE-1-PHOSPHOTRANSFERASE SUBUNITS ALPHA_BETA"/>
    <property type="match status" value="1"/>
</dbReference>
<evidence type="ECO:0000313" key="5">
    <source>
        <dbReference type="Proteomes" id="UP000193920"/>
    </source>
</evidence>
<dbReference type="GO" id="GO:0016772">
    <property type="term" value="F:transferase activity, transferring phosphorus-containing groups"/>
    <property type="evidence" value="ECO:0007669"/>
    <property type="project" value="InterPro"/>
</dbReference>
<dbReference type="AlphaFoldDB" id="A0A1Y2AXW2"/>
<protein>
    <recommendedName>
        <fullName evidence="3">Stealth protein CR2 conserved region 2 domain-containing protein</fullName>
    </recommendedName>
</protein>
<keyword evidence="5" id="KW-1185">Reference proteome</keyword>
<comment type="similarity">
    <text evidence="1">Belongs to the stealth family.</text>
</comment>
<evidence type="ECO:0000256" key="1">
    <source>
        <dbReference type="ARBA" id="ARBA00007583"/>
    </source>
</evidence>
<evidence type="ECO:0000259" key="3">
    <source>
        <dbReference type="Pfam" id="PF11380"/>
    </source>
</evidence>
<dbReference type="OrthoDB" id="2126793at2759"/>
<reference evidence="4 5" key="1">
    <citation type="submission" date="2016-08" db="EMBL/GenBank/DDBJ databases">
        <title>A Parts List for Fungal Cellulosomes Revealed by Comparative Genomics.</title>
        <authorList>
            <consortium name="DOE Joint Genome Institute"/>
            <person name="Haitjema C.H."/>
            <person name="Gilmore S.P."/>
            <person name="Henske J.K."/>
            <person name="Solomon K.V."/>
            <person name="De Groot R."/>
            <person name="Kuo A."/>
            <person name="Mondo S.J."/>
            <person name="Salamov A.A."/>
            <person name="Labutti K."/>
            <person name="Zhao Z."/>
            <person name="Chiniquy J."/>
            <person name="Barry K."/>
            <person name="Brewer H.M."/>
            <person name="Purvine S.O."/>
            <person name="Wright A.T."/>
            <person name="Boxma B."/>
            <person name="Van Alen T."/>
            <person name="Hackstein J.H."/>
            <person name="Baker S.E."/>
            <person name="Grigoriev I.V."/>
            <person name="O'Malley M.A."/>
        </authorList>
    </citation>
    <scope>NUCLEOTIDE SEQUENCE [LARGE SCALE GENOMIC DNA]</scope>
    <source>
        <strain evidence="4 5">G1</strain>
    </source>
</reference>
<organism evidence="4 5">
    <name type="scientific">Neocallimastix californiae</name>
    <dbReference type="NCBI Taxonomy" id="1754190"/>
    <lineage>
        <taxon>Eukaryota</taxon>
        <taxon>Fungi</taxon>
        <taxon>Fungi incertae sedis</taxon>
        <taxon>Chytridiomycota</taxon>
        <taxon>Chytridiomycota incertae sedis</taxon>
        <taxon>Neocallimastigomycetes</taxon>
        <taxon>Neocallimastigales</taxon>
        <taxon>Neocallimastigaceae</taxon>
        <taxon>Neocallimastix</taxon>
    </lineage>
</organism>
<accession>A0A1Y2AXW2</accession>
<gene>
    <name evidence="4" type="ORF">LY90DRAFT_513671</name>
</gene>
<dbReference type="STRING" id="1754190.A0A1Y2AXW2"/>
<keyword evidence="2" id="KW-0808">Transferase</keyword>